<evidence type="ECO:0000256" key="4">
    <source>
        <dbReference type="ARBA" id="ARBA00022801"/>
    </source>
</evidence>
<dbReference type="EMBL" id="FRAC01000012">
    <property type="protein sequence ID" value="SHK44779.1"/>
    <property type="molecule type" value="Genomic_DNA"/>
</dbReference>
<dbReference type="Pfam" id="PF00246">
    <property type="entry name" value="Peptidase_M14"/>
    <property type="match status" value="1"/>
</dbReference>
<proteinExistence type="inferred from homology"/>
<dbReference type="Proteomes" id="UP000184386">
    <property type="component" value="Unassembled WGS sequence"/>
</dbReference>
<comment type="caution">
    <text evidence="7">Lacks conserved residue(s) required for the propagation of feature annotation.</text>
</comment>
<dbReference type="Gene3D" id="3.40.630.10">
    <property type="entry name" value="Zn peptidases"/>
    <property type="match status" value="1"/>
</dbReference>
<dbReference type="InterPro" id="IPR000834">
    <property type="entry name" value="Peptidase_M14"/>
</dbReference>
<evidence type="ECO:0000313" key="10">
    <source>
        <dbReference type="EMBL" id="SHK44779.1"/>
    </source>
</evidence>
<feature type="domain" description="Peptidase M14" evidence="9">
    <location>
        <begin position="233"/>
        <end position="578"/>
    </location>
</feature>
<dbReference type="GO" id="GO:0008270">
    <property type="term" value="F:zinc ion binding"/>
    <property type="evidence" value="ECO:0007669"/>
    <property type="project" value="InterPro"/>
</dbReference>
<evidence type="ECO:0000256" key="3">
    <source>
        <dbReference type="ARBA" id="ARBA00022670"/>
    </source>
</evidence>
<dbReference type="OrthoDB" id="9811296at2"/>
<dbReference type="GO" id="GO:0006508">
    <property type="term" value="P:proteolysis"/>
    <property type="evidence" value="ECO:0007669"/>
    <property type="project" value="UniProtKB-KW"/>
</dbReference>
<evidence type="ECO:0000256" key="6">
    <source>
        <dbReference type="ARBA" id="ARBA00023049"/>
    </source>
</evidence>
<keyword evidence="5" id="KW-0862">Zinc</keyword>
<evidence type="ECO:0000256" key="5">
    <source>
        <dbReference type="ARBA" id="ARBA00022833"/>
    </source>
</evidence>
<dbReference type="SMART" id="SM00631">
    <property type="entry name" value="Zn_pept"/>
    <property type="match status" value="1"/>
</dbReference>
<comment type="cofactor">
    <cofactor evidence="1">
        <name>Zn(2+)</name>
        <dbReference type="ChEBI" id="CHEBI:29105"/>
    </cofactor>
</comment>
<accession>A0A1M6SJK0</accession>
<reference evidence="10 11" key="1">
    <citation type="submission" date="2016-11" db="EMBL/GenBank/DDBJ databases">
        <authorList>
            <person name="Jaros S."/>
            <person name="Januszkiewicz K."/>
            <person name="Wedrychowicz H."/>
        </authorList>
    </citation>
    <scope>NUCLEOTIDE SEQUENCE [LARGE SCALE GENOMIC DNA]</scope>
    <source>
        <strain evidence="10 11">DSM 15929</strain>
    </source>
</reference>
<evidence type="ECO:0000259" key="9">
    <source>
        <dbReference type="PROSITE" id="PS52035"/>
    </source>
</evidence>
<dbReference type="PRINTS" id="PR00765">
    <property type="entry name" value="CRBOXYPTASEA"/>
</dbReference>
<name>A0A1M6SJK0_9FIRM</name>
<dbReference type="STRING" id="1121322.SAMN02745136_02482"/>
<protein>
    <submittedName>
        <fullName evidence="10">Zinc carboxypeptidase</fullName>
    </submittedName>
</protein>
<keyword evidence="6" id="KW-0482">Metalloprotease</keyword>
<evidence type="ECO:0000256" key="2">
    <source>
        <dbReference type="ARBA" id="ARBA00005988"/>
    </source>
</evidence>
<keyword evidence="3" id="KW-0645">Protease</keyword>
<evidence type="ECO:0000256" key="8">
    <source>
        <dbReference type="SAM" id="MobiDB-lite"/>
    </source>
</evidence>
<dbReference type="PANTHER" id="PTHR11705:SF143">
    <property type="entry name" value="SLL0236 PROTEIN"/>
    <property type="match status" value="1"/>
</dbReference>
<dbReference type="RefSeq" id="WP_073276341.1">
    <property type="nucleotide sequence ID" value="NZ_FRAC01000012.1"/>
</dbReference>
<sequence length="578" mass="63451">MKRKTGTILFALLFFVSAFWGNYKVAEGSSIVERGNISTNTAIEKLAGVSEVKPAKTVISVKTAKEAKTSKAAKIVMLAEMVTPAESVIPTLTGTVTPAEAVIPTETVTPTPIDTVTPAETVTPTETPAPTETPTPTVTPIPTETPTPAPTPTPFIPNTLSIMKNHNYVEESTSTISVHKLSVSEMNQKLSRYGKVVADGMSYNLYKKTMGYEWQDLTDYKNKPEKLSVDLTQTMSYTKYSSILKKLSRYDGVYLYKIGSSTNGRDIYAIDIDVDSKNTNKKIVMLTGNVHGREFAGGTYIVKQLVDLVQDAQKDKSVMKLLQNTKFVAVPIINVDTRENIINNSSKWNSWKAYVNGTDGNRNFPGLSWAQLSGGNKLSYTAVSSPASGMYRGSFGGSNTETQALMKWLYHYVAVEKADCLIDMHQQGGIVYAGKEWSTQKQEKASNHFRTKVLGLLNKSGSTYTNANDGSTYGLEGVGATITDYATGLAMGSKYSRAYGFGVIINKKKEYTLLELKDLDRADFKLSPSNSTFKTLTIEIGKGTQYLGNSSSARKLISKEYYSKNFDELLYNIPKLLE</sequence>
<evidence type="ECO:0000256" key="7">
    <source>
        <dbReference type="PROSITE-ProRule" id="PRU01379"/>
    </source>
</evidence>
<feature type="region of interest" description="Disordered" evidence="8">
    <location>
        <begin position="109"/>
        <end position="153"/>
    </location>
</feature>
<keyword evidence="4" id="KW-0378">Hydrolase</keyword>
<dbReference type="SUPFAM" id="SSF53187">
    <property type="entry name" value="Zn-dependent exopeptidases"/>
    <property type="match status" value="1"/>
</dbReference>
<evidence type="ECO:0000256" key="1">
    <source>
        <dbReference type="ARBA" id="ARBA00001947"/>
    </source>
</evidence>
<dbReference type="GO" id="GO:0004181">
    <property type="term" value="F:metallocarboxypeptidase activity"/>
    <property type="evidence" value="ECO:0007669"/>
    <property type="project" value="InterPro"/>
</dbReference>
<dbReference type="PANTHER" id="PTHR11705">
    <property type="entry name" value="PROTEASE FAMILY M14 CARBOXYPEPTIDASE A,B"/>
    <property type="match status" value="1"/>
</dbReference>
<dbReference type="GO" id="GO:0005615">
    <property type="term" value="C:extracellular space"/>
    <property type="evidence" value="ECO:0007669"/>
    <property type="project" value="TreeGrafter"/>
</dbReference>
<gene>
    <name evidence="10" type="ORF">SAMN02745136_02482</name>
</gene>
<comment type="similarity">
    <text evidence="2 7">Belongs to the peptidase M14 family.</text>
</comment>
<dbReference type="AlphaFoldDB" id="A0A1M6SJK0"/>
<evidence type="ECO:0000313" key="11">
    <source>
        <dbReference type="Proteomes" id="UP000184386"/>
    </source>
</evidence>
<keyword evidence="11" id="KW-1185">Reference proteome</keyword>
<dbReference type="PROSITE" id="PS52035">
    <property type="entry name" value="PEPTIDASE_M14"/>
    <property type="match status" value="1"/>
</dbReference>
<organism evidence="10 11">
    <name type="scientific">Anaerocolumna jejuensis DSM 15929</name>
    <dbReference type="NCBI Taxonomy" id="1121322"/>
    <lineage>
        <taxon>Bacteria</taxon>
        <taxon>Bacillati</taxon>
        <taxon>Bacillota</taxon>
        <taxon>Clostridia</taxon>
        <taxon>Lachnospirales</taxon>
        <taxon>Lachnospiraceae</taxon>
        <taxon>Anaerocolumna</taxon>
    </lineage>
</organism>
<feature type="compositionally biased region" description="Pro residues" evidence="8">
    <location>
        <begin position="131"/>
        <end position="153"/>
    </location>
</feature>
<feature type="compositionally biased region" description="Low complexity" evidence="8">
    <location>
        <begin position="109"/>
        <end position="130"/>
    </location>
</feature>
<keyword evidence="10" id="KW-0121">Carboxypeptidase</keyword>